<keyword evidence="2" id="KW-1185">Reference proteome</keyword>
<evidence type="ECO:0000313" key="2">
    <source>
        <dbReference type="Proteomes" id="UP000095280"/>
    </source>
</evidence>
<name>A0A1I8IMW1_9PLAT</name>
<dbReference type="WBParaSite" id="maker-uti_cns_0014566-snap-gene-0.2-mRNA-1">
    <property type="protein sequence ID" value="maker-uti_cns_0014566-snap-gene-0.2-mRNA-1"/>
    <property type="gene ID" value="maker-uti_cns_0014566-snap-gene-0.2"/>
</dbReference>
<reference evidence="3" key="1">
    <citation type="submission" date="2016-11" db="UniProtKB">
        <authorList>
            <consortium name="WormBaseParasite"/>
        </authorList>
    </citation>
    <scope>IDENTIFICATION</scope>
</reference>
<feature type="compositionally biased region" description="Polar residues" evidence="1">
    <location>
        <begin position="96"/>
        <end position="108"/>
    </location>
</feature>
<proteinExistence type="predicted"/>
<dbReference type="InterPro" id="IPR017850">
    <property type="entry name" value="Alkaline_phosphatase_core_sf"/>
</dbReference>
<sequence length="108" mass="11320">MFPGSFAMAQGLPSFFATELLRVDWLLAVTSDHGMSDLGGHGGASPAETRTPLADSPAGGFSNSLLSNNWLDLLELEAELNSKSAKQPGDLPANSGHLSSSDINSRVY</sequence>
<feature type="region of interest" description="Disordered" evidence="1">
    <location>
        <begin position="37"/>
        <end position="60"/>
    </location>
</feature>
<accession>A0A1I8IMW1</accession>
<organism evidence="2 3">
    <name type="scientific">Macrostomum lignano</name>
    <dbReference type="NCBI Taxonomy" id="282301"/>
    <lineage>
        <taxon>Eukaryota</taxon>
        <taxon>Metazoa</taxon>
        <taxon>Spiralia</taxon>
        <taxon>Lophotrochozoa</taxon>
        <taxon>Platyhelminthes</taxon>
        <taxon>Rhabditophora</taxon>
        <taxon>Macrostomorpha</taxon>
        <taxon>Macrostomida</taxon>
        <taxon>Macrostomidae</taxon>
        <taxon>Macrostomum</taxon>
    </lineage>
</organism>
<dbReference type="SUPFAM" id="SSF53649">
    <property type="entry name" value="Alkaline phosphatase-like"/>
    <property type="match status" value="1"/>
</dbReference>
<evidence type="ECO:0000256" key="1">
    <source>
        <dbReference type="SAM" id="MobiDB-lite"/>
    </source>
</evidence>
<dbReference type="Gene3D" id="3.40.720.10">
    <property type="entry name" value="Alkaline Phosphatase, subunit A"/>
    <property type="match status" value="1"/>
</dbReference>
<dbReference type="Proteomes" id="UP000095280">
    <property type="component" value="Unplaced"/>
</dbReference>
<protein>
    <submittedName>
        <fullName evidence="3">Alkaline phosphatase</fullName>
    </submittedName>
</protein>
<evidence type="ECO:0000313" key="3">
    <source>
        <dbReference type="WBParaSite" id="maker-uti_cns_0014566-snap-gene-0.2-mRNA-1"/>
    </source>
</evidence>
<dbReference type="AlphaFoldDB" id="A0A1I8IMW1"/>
<feature type="region of interest" description="Disordered" evidence="1">
    <location>
        <begin position="84"/>
        <end position="108"/>
    </location>
</feature>